<evidence type="ECO:0000256" key="1">
    <source>
        <dbReference type="SAM" id="MobiDB-lite"/>
    </source>
</evidence>
<dbReference type="PATRIC" id="fig|482957.22.peg.6655"/>
<organism evidence="2 3">
    <name type="scientific">Burkholderia lata (strain ATCC 17760 / DSM 23089 / LMG 22485 / NCIMB 9086 / R18194 / 383)</name>
    <dbReference type="NCBI Taxonomy" id="482957"/>
    <lineage>
        <taxon>Bacteria</taxon>
        <taxon>Pseudomonadati</taxon>
        <taxon>Pseudomonadota</taxon>
        <taxon>Betaproteobacteria</taxon>
        <taxon>Burkholderiales</taxon>
        <taxon>Burkholderiaceae</taxon>
        <taxon>Burkholderia</taxon>
        <taxon>Burkholderia cepacia complex</taxon>
    </lineage>
</organism>
<keyword evidence="3" id="KW-1185">Reference proteome</keyword>
<sequence length="90" mass="10235">MQSAVHEHDHEFRAFRFARLSTGRETDCSQGDERRKHRECTHRVVRPTTIEDGREARGNARGGWIGPQFNDRGASYSKTVDGGCAPRLHD</sequence>
<dbReference type="HOGENOM" id="CLU_2435186_0_0_4"/>
<protein>
    <submittedName>
        <fullName evidence="2">Uncharacterized protein</fullName>
    </submittedName>
</protein>
<dbReference type="KEGG" id="bur:Bcep18194_B2841"/>
<name>Q391B4_BURL3</name>
<gene>
    <name evidence="2" type="ordered locus">Bcep18194_B2841</name>
</gene>
<accession>Q391B4</accession>
<dbReference type="AlphaFoldDB" id="Q391B4"/>
<evidence type="ECO:0000313" key="3">
    <source>
        <dbReference type="Proteomes" id="UP000002705"/>
    </source>
</evidence>
<evidence type="ECO:0000313" key="2">
    <source>
        <dbReference type="EMBL" id="ABB12952.1"/>
    </source>
</evidence>
<dbReference type="EMBL" id="CP000152">
    <property type="protein sequence ID" value="ABB12952.1"/>
    <property type="molecule type" value="Genomic_DNA"/>
</dbReference>
<feature type="region of interest" description="Disordered" evidence="1">
    <location>
        <begin position="53"/>
        <end position="90"/>
    </location>
</feature>
<proteinExistence type="predicted"/>
<reference evidence="2" key="1">
    <citation type="submission" date="2005-10" db="EMBL/GenBank/DDBJ databases">
        <title>Complete sequence of chromosome 2 of Burkholderia sp. 383.</title>
        <authorList>
            <consortium name="US DOE Joint Genome Institute"/>
            <person name="Copeland A."/>
            <person name="Lucas S."/>
            <person name="Lapidus A."/>
            <person name="Barry K."/>
            <person name="Detter J.C."/>
            <person name="Glavina T."/>
            <person name="Hammon N."/>
            <person name="Israni S."/>
            <person name="Pitluck S."/>
            <person name="Chain P."/>
            <person name="Malfatti S."/>
            <person name="Shin M."/>
            <person name="Vergez L."/>
            <person name="Schmutz J."/>
            <person name="Larimer F."/>
            <person name="Land M."/>
            <person name="Kyrpides N."/>
            <person name="Lykidis A."/>
            <person name="Richardson P."/>
        </authorList>
    </citation>
    <scope>NUCLEOTIDE SEQUENCE [LARGE SCALE GENOMIC DNA]</scope>
    <source>
        <strain evidence="2">383</strain>
    </source>
</reference>
<dbReference type="Proteomes" id="UP000002705">
    <property type="component" value="Chromosome 2"/>
</dbReference>